<dbReference type="InterPro" id="IPR036397">
    <property type="entry name" value="RNaseH_sf"/>
</dbReference>
<dbReference type="PROSITE" id="PS50879">
    <property type="entry name" value="RNASE_H_1"/>
    <property type="match status" value="1"/>
</dbReference>
<evidence type="ECO:0000313" key="2">
    <source>
        <dbReference type="EMBL" id="KAA0031644.1"/>
    </source>
</evidence>
<evidence type="ECO:0000313" key="3">
    <source>
        <dbReference type="Proteomes" id="UP000321393"/>
    </source>
</evidence>
<feature type="domain" description="RNase H type-1" evidence="1">
    <location>
        <begin position="1"/>
        <end position="129"/>
    </location>
</feature>
<sequence length="222" mass="25782">MEPWTIYFDGTTRKSGAGADIVLISPEKYMLPYSSTLTELCLNNMAEYQALIIGLQMALEIGVSLIEIYRDSKLIINQLSLQYDVKHEDLKPYFAYARQLMERFDSVMLEHVLRTENKRADALANLATALMMSDNEANVTTSHLIDEEDWRQPIIEYLEHGKLPKDSRHKTKLRRMGYYWPKMVQDSIDYAKKFEACQYHANFIHQPSEPLHPTVASWPFEA</sequence>
<dbReference type="Gene3D" id="3.30.420.10">
    <property type="entry name" value="Ribonuclease H-like superfamily/Ribonuclease H"/>
    <property type="match status" value="1"/>
</dbReference>
<dbReference type="PANTHER" id="PTHR48475">
    <property type="entry name" value="RIBONUCLEASE H"/>
    <property type="match status" value="1"/>
</dbReference>
<dbReference type="GO" id="GO:0003676">
    <property type="term" value="F:nucleic acid binding"/>
    <property type="evidence" value="ECO:0007669"/>
    <property type="project" value="InterPro"/>
</dbReference>
<proteinExistence type="predicted"/>
<dbReference type="PANTHER" id="PTHR48475:SF1">
    <property type="entry name" value="RNASE H TYPE-1 DOMAIN-CONTAINING PROTEIN"/>
    <property type="match status" value="1"/>
</dbReference>
<comment type="caution">
    <text evidence="2">The sequence shown here is derived from an EMBL/GenBank/DDBJ whole genome shotgun (WGS) entry which is preliminary data.</text>
</comment>
<dbReference type="InterPro" id="IPR002156">
    <property type="entry name" value="RNaseH_domain"/>
</dbReference>
<dbReference type="Pfam" id="PF13456">
    <property type="entry name" value="RVT_3"/>
    <property type="match status" value="1"/>
</dbReference>
<evidence type="ECO:0000259" key="1">
    <source>
        <dbReference type="PROSITE" id="PS50879"/>
    </source>
</evidence>
<reference evidence="2 3" key="1">
    <citation type="submission" date="2019-08" db="EMBL/GenBank/DDBJ databases">
        <title>Draft genome sequences of two oriental melons (Cucumis melo L. var makuwa).</title>
        <authorList>
            <person name="Kwon S.-Y."/>
        </authorList>
    </citation>
    <scope>NUCLEOTIDE SEQUENCE [LARGE SCALE GENOMIC DNA]</scope>
    <source>
        <strain evidence="3">cv. SW 3</strain>
        <tissue evidence="2">Leaf</tissue>
    </source>
</reference>
<gene>
    <name evidence="2" type="ORF">E6C27_scaffold139G004170</name>
</gene>
<protein>
    <recommendedName>
        <fullName evidence="1">RNase H type-1 domain-containing protein</fullName>
    </recommendedName>
</protein>
<organism evidence="2 3">
    <name type="scientific">Cucumis melo var. makuwa</name>
    <name type="common">Oriental melon</name>
    <dbReference type="NCBI Taxonomy" id="1194695"/>
    <lineage>
        <taxon>Eukaryota</taxon>
        <taxon>Viridiplantae</taxon>
        <taxon>Streptophyta</taxon>
        <taxon>Embryophyta</taxon>
        <taxon>Tracheophyta</taxon>
        <taxon>Spermatophyta</taxon>
        <taxon>Magnoliopsida</taxon>
        <taxon>eudicotyledons</taxon>
        <taxon>Gunneridae</taxon>
        <taxon>Pentapetalae</taxon>
        <taxon>rosids</taxon>
        <taxon>fabids</taxon>
        <taxon>Cucurbitales</taxon>
        <taxon>Cucurbitaceae</taxon>
        <taxon>Benincaseae</taxon>
        <taxon>Cucumis</taxon>
    </lineage>
</organism>
<dbReference type="GO" id="GO:0004523">
    <property type="term" value="F:RNA-DNA hybrid ribonuclease activity"/>
    <property type="evidence" value="ECO:0007669"/>
    <property type="project" value="InterPro"/>
</dbReference>
<dbReference type="SUPFAM" id="SSF53098">
    <property type="entry name" value="Ribonuclease H-like"/>
    <property type="match status" value="1"/>
</dbReference>
<dbReference type="InterPro" id="IPR012337">
    <property type="entry name" value="RNaseH-like_sf"/>
</dbReference>
<dbReference type="OrthoDB" id="1166700at2759"/>
<dbReference type="EMBL" id="SSTE01022915">
    <property type="protein sequence ID" value="KAA0031644.1"/>
    <property type="molecule type" value="Genomic_DNA"/>
</dbReference>
<name>A0A5A7SKG6_CUCMM</name>
<dbReference type="Proteomes" id="UP000321393">
    <property type="component" value="Unassembled WGS sequence"/>
</dbReference>
<accession>A0A5A7SKG6</accession>
<dbReference type="CDD" id="cd09279">
    <property type="entry name" value="RNase_HI_like"/>
    <property type="match status" value="1"/>
</dbReference>
<dbReference type="AlphaFoldDB" id="A0A5A7SKG6"/>